<evidence type="ECO:0000313" key="9">
    <source>
        <dbReference type="EMBL" id="APT88424.1"/>
    </source>
</evidence>
<dbReference type="Gene3D" id="3.90.1680.10">
    <property type="entry name" value="SOS response associated peptidase-like"/>
    <property type="match status" value="1"/>
</dbReference>
<evidence type="ECO:0000256" key="3">
    <source>
        <dbReference type="ARBA" id="ARBA00022763"/>
    </source>
</evidence>
<dbReference type="EC" id="3.4.-.-" evidence="8"/>
<dbReference type="RefSeq" id="WP_075663401.1">
    <property type="nucleotide sequence ID" value="NZ_CP009247.1"/>
</dbReference>
<keyword evidence="3" id="KW-0227">DNA damage</keyword>
<evidence type="ECO:0000256" key="8">
    <source>
        <dbReference type="RuleBase" id="RU364100"/>
    </source>
</evidence>
<dbReference type="GO" id="GO:0106300">
    <property type="term" value="P:protein-DNA covalent cross-linking repair"/>
    <property type="evidence" value="ECO:0007669"/>
    <property type="project" value="InterPro"/>
</dbReference>
<dbReference type="EMBL" id="CP009247">
    <property type="protein sequence ID" value="APT88424.1"/>
    <property type="molecule type" value="Genomic_DNA"/>
</dbReference>
<dbReference type="GO" id="GO:0006508">
    <property type="term" value="P:proteolysis"/>
    <property type="evidence" value="ECO:0007669"/>
    <property type="project" value="UniProtKB-KW"/>
</dbReference>
<reference evidence="9 10" key="1">
    <citation type="submission" date="2014-08" db="EMBL/GenBank/DDBJ databases">
        <title>Complete genome sequence of Corynebacterium frankenforstense ST18(T) (=DSM 45800(T)), isolated from raw cow milk.</title>
        <authorList>
            <person name="Ruckert C."/>
            <person name="Albersmeier A."/>
            <person name="Winkler A."/>
            <person name="Lipski A."/>
            <person name="Kalinowski J."/>
        </authorList>
    </citation>
    <scope>NUCLEOTIDE SEQUENCE [LARGE SCALE GENOMIC DNA]</scope>
    <source>
        <strain evidence="9 10">ST18</strain>
    </source>
</reference>
<keyword evidence="2 8" id="KW-0645">Protease</keyword>
<evidence type="ECO:0000256" key="1">
    <source>
        <dbReference type="ARBA" id="ARBA00008136"/>
    </source>
</evidence>
<evidence type="ECO:0000256" key="7">
    <source>
        <dbReference type="ARBA" id="ARBA00023239"/>
    </source>
</evidence>
<evidence type="ECO:0000256" key="5">
    <source>
        <dbReference type="ARBA" id="ARBA00023124"/>
    </source>
</evidence>
<dbReference type="AlphaFoldDB" id="A0A1L7CRE5"/>
<keyword evidence="5" id="KW-0190">Covalent protein-DNA linkage</keyword>
<name>A0A1L7CRE5_9CORY</name>
<keyword evidence="4 8" id="KW-0378">Hydrolase</keyword>
<dbReference type="InterPro" id="IPR036590">
    <property type="entry name" value="SRAP-like"/>
</dbReference>
<dbReference type="PANTHER" id="PTHR13604">
    <property type="entry name" value="DC12-RELATED"/>
    <property type="match status" value="1"/>
</dbReference>
<dbReference type="OrthoDB" id="9782620at2"/>
<keyword evidence="6" id="KW-0238">DNA-binding</keyword>
<dbReference type="GO" id="GO:0003697">
    <property type="term" value="F:single-stranded DNA binding"/>
    <property type="evidence" value="ECO:0007669"/>
    <property type="project" value="InterPro"/>
</dbReference>
<comment type="similarity">
    <text evidence="1 8">Belongs to the SOS response-associated peptidase family.</text>
</comment>
<dbReference type="KEGG" id="cfk:CFRA_03060"/>
<dbReference type="Pfam" id="PF02586">
    <property type="entry name" value="SRAP"/>
    <property type="match status" value="1"/>
</dbReference>
<dbReference type="GO" id="GO:0008233">
    <property type="term" value="F:peptidase activity"/>
    <property type="evidence" value="ECO:0007669"/>
    <property type="project" value="UniProtKB-KW"/>
</dbReference>
<dbReference type="STRING" id="1437875.CFRA_03060"/>
<sequence>MCGRFVLFTTGERLLDAVGTLPGVTEVRAPRDTPPARYNIAPTQIAPVVRLGGEAHSEALVEPARWGLLPHWKRDEKGPTLFNARSETVAEKPSFRDAFAKRRCVIPMDGYYEWHEKVPHFISRDDGGLLWAAGLWDTGLDQLSCTIVTTASAEPLEWLHDRMPLLLDAASAAAWCTGSAGSATEMLAPAAPTLRAHLGARPVRRDVGNVANDFPGLLDTVGAE</sequence>
<dbReference type="GO" id="GO:0016829">
    <property type="term" value="F:lyase activity"/>
    <property type="evidence" value="ECO:0007669"/>
    <property type="project" value="UniProtKB-KW"/>
</dbReference>
<gene>
    <name evidence="9" type="ORF">CFRA_03060</name>
</gene>
<keyword evidence="7" id="KW-0456">Lyase</keyword>
<proteinExistence type="inferred from homology"/>
<organism evidence="9 10">
    <name type="scientific">Corynebacterium frankenforstense DSM 45800</name>
    <dbReference type="NCBI Taxonomy" id="1437875"/>
    <lineage>
        <taxon>Bacteria</taxon>
        <taxon>Bacillati</taxon>
        <taxon>Actinomycetota</taxon>
        <taxon>Actinomycetes</taxon>
        <taxon>Mycobacteriales</taxon>
        <taxon>Corynebacteriaceae</taxon>
        <taxon>Corynebacterium</taxon>
    </lineage>
</organism>
<evidence type="ECO:0000256" key="4">
    <source>
        <dbReference type="ARBA" id="ARBA00022801"/>
    </source>
</evidence>
<dbReference type="InterPro" id="IPR003738">
    <property type="entry name" value="SRAP"/>
</dbReference>
<evidence type="ECO:0000256" key="6">
    <source>
        <dbReference type="ARBA" id="ARBA00023125"/>
    </source>
</evidence>
<evidence type="ECO:0000256" key="2">
    <source>
        <dbReference type="ARBA" id="ARBA00022670"/>
    </source>
</evidence>
<dbReference type="Proteomes" id="UP000185434">
    <property type="component" value="Chromosome"/>
</dbReference>
<accession>A0A1L7CRE5</accession>
<keyword evidence="10" id="KW-1185">Reference proteome</keyword>
<dbReference type="SUPFAM" id="SSF143081">
    <property type="entry name" value="BB1717-like"/>
    <property type="match status" value="1"/>
</dbReference>
<evidence type="ECO:0000313" key="10">
    <source>
        <dbReference type="Proteomes" id="UP000185434"/>
    </source>
</evidence>
<protein>
    <recommendedName>
        <fullName evidence="8">Abasic site processing protein</fullName>
        <ecNumber evidence="8">3.4.-.-</ecNumber>
    </recommendedName>
</protein>
<dbReference type="PANTHER" id="PTHR13604:SF0">
    <property type="entry name" value="ABASIC SITE PROCESSING PROTEIN HMCES"/>
    <property type="match status" value="1"/>
</dbReference>